<reference evidence="5 6" key="1">
    <citation type="submission" date="2019-10" db="EMBL/GenBank/DDBJ databases">
        <title>Draft Genome Sequence of Cytophagaceae sp. SJW1-29.</title>
        <authorList>
            <person name="Choi A."/>
        </authorList>
    </citation>
    <scope>NUCLEOTIDE SEQUENCE [LARGE SCALE GENOMIC DNA]</scope>
    <source>
        <strain evidence="5 6">SJW1-29</strain>
    </source>
</reference>
<comment type="caution">
    <text evidence="5">The sequence shown here is derived from an EMBL/GenBank/DDBJ whole genome shotgun (WGS) entry which is preliminary data.</text>
</comment>
<dbReference type="EMBL" id="WHLY01000002">
    <property type="protein sequence ID" value="MPR35260.1"/>
    <property type="molecule type" value="Genomic_DNA"/>
</dbReference>
<dbReference type="AlphaFoldDB" id="A0A7C9BGF1"/>
<dbReference type="PANTHER" id="PTHR38445:SF10">
    <property type="entry name" value="GNTR-FAMILY TRANSCRIPTIONAL REGULATOR"/>
    <property type="match status" value="1"/>
</dbReference>
<keyword evidence="1" id="KW-0805">Transcription regulation</keyword>
<evidence type="ECO:0000313" key="5">
    <source>
        <dbReference type="EMBL" id="MPR35260.1"/>
    </source>
</evidence>
<name>A0A7C9BGF1_9BACT</name>
<gene>
    <name evidence="5" type="ORF">GBK04_18360</name>
</gene>
<dbReference type="PROSITE" id="PS50949">
    <property type="entry name" value="HTH_GNTR"/>
    <property type="match status" value="1"/>
</dbReference>
<keyword evidence="6" id="KW-1185">Reference proteome</keyword>
<dbReference type="CDD" id="cd07377">
    <property type="entry name" value="WHTH_GntR"/>
    <property type="match status" value="1"/>
</dbReference>
<evidence type="ECO:0000259" key="4">
    <source>
        <dbReference type="PROSITE" id="PS50949"/>
    </source>
</evidence>
<keyword evidence="2" id="KW-0238">DNA-binding</keyword>
<protein>
    <submittedName>
        <fullName evidence="5">GntR family transcriptional regulator</fullName>
    </submittedName>
</protein>
<dbReference type="GO" id="GO:0003700">
    <property type="term" value="F:DNA-binding transcription factor activity"/>
    <property type="evidence" value="ECO:0007669"/>
    <property type="project" value="InterPro"/>
</dbReference>
<dbReference type="Proteomes" id="UP000479293">
    <property type="component" value="Unassembled WGS sequence"/>
</dbReference>
<dbReference type="PANTHER" id="PTHR38445">
    <property type="entry name" value="HTH-TYPE TRANSCRIPTIONAL REPRESSOR YTRA"/>
    <property type="match status" value="1"/>
</dbReference>
<dbReference type="GO" id="GO:0003677">
    <property type="term" value="F:DNA binding"/>
    <property type="evidence" value="ECO:0007669"/>
    <property type="project" value="UniProtKB-KW"/>
</dbReference>
<dbReference type="InterPro" id="IPR036390">
    <property type="entry name" value="WH_DNA-bd_sf"/>
</dbReference>
<dbReference type="SUPFAM" id="SSF53822">
    <property type="entry name" value="Periplasmic binding protein-like I"/>
    <property type="match status" value="1"/>
</dbReference>
<evidence type="ECO:0000256" key="3">
    <source>
        <dbReference type="ARBA" id="ARBA00023163"/>
    </source>
</evidence>
<dbReference type="SMART" id="SM00345">
    <property type="entry name" value="HTH_GNTR"/>
    <property type="match status" value="1"/>
</dbReference>
<proteinExistence type="predicted"/>
<dbReference type="InterPro" id="IPR036388">
    <property type="entry name" value="WH-like_DNA-bd_sf"/>
</dbReference>
<evidence type="ECO:0000256" key="2">
    <source>
        <dbReference type="ARBA" id="ARBA00023125"/>
    </source>
</evidence>
<dbReference type="Gene3D" id="1.10.10.10">
    <property type="entry name" value="Winged helix-like DNA-binding domain superfamily/Winged helix DNA-binding domain"/>
    <property type="match status" value="1"/>
</dbReference>
<feature type="domain" description="HTH gntR-type" evidence="4">
    <location>
        <begin position="72"/>
        <end position="140"/>
    </location>
</feature>
<dbReference type="Pfam" id="PF00392">
    <property type="entry name" value="GntR"/>
    <property type="match status" value="1"/>
</dbReference>
<dbReference type="SUPFAM" id="SSF46785">
    <property type="entry name" value="Winged helix' DNA-binding domain"/>
    <property type="match status" value="1"/>
</dbReference>
<keyword evidence="3" id="KW-0804">Transcription</keyword>
<dbReference type="InterPro" id="IPR000524">
    <property type="entry name" value="Tscrpt_reg_HTH_GntR"/>
</dbReference>
<evidence type="ECO:0000256" key="1">
    <source>
        <dbReference type="ARBA" id="ARBA00023015"/>
    </source>
</evidence>
<organism evidence="5 6">
    <name type="scientific">Salmonirosea aquatica</name>
    <dbReference type="NCBI Taxonomy" id="2654236"/>
    <lineage>
        <taxon>Bacteria</taxon>
        <taxon>Pseudomonadati</taxon>
        <taxon>Bacteroidota</taxon>
        <taxon>Cytophagia</taxon>
        <taxon>Cytophagales</taxon>
        <taxon>Spirosomataceae</taxon>
        <taxon>Salmonirosea</taxon>
    </lineage>
</organism>
<sequence length="395" mass="44766">MNMLCEKCPSFCTNRLSQLRSASLLSCHYPDRVSGSGFSDWLIIPRKTAKTMIGQTTNIRAGFLRIDERGGTPKFLQIANGIISQIEAGVFKPGDRLPSINEASTEHYMARATVEKAYGTLLKSGHITSLYRQGFFIAQGRALKRVLFLTGKINESNRTLFNAVSEQLGKGYKVDIYTYEYQHKYLLDSLENQAGHYHYFVLMAHHLFETDELRKVLNKIPTERLILLDDSSIVSSIKCASVRFGDSDQFRQVLEQTASLFRKYPVLNFITTDNQYIPAEWYNTFWSFTEKYGLKGRVMDAVDEVPLQKESAYLLFDDEDLVKTVQEVISKRWMLGQQVGVVSFNDASFKTIVGGGISVIKTDVSAIARNLSAIITRNQKQTVRIPMQFIPRGSL</sequence>
<evidence type="ECO:0000313" key="6">
    <source>
        <dbReference type="Proteomes" id="UP000479293"/>
    </source>
</evidence>
<dbReference type="InterPro" id="IPR028082">
    <property type="entry name" value="Peripla_BP_I"/>
</dbReference>
<accession>A0A7C9BGF1</accession>